<protein>
    <submittedName>
        <fullName evidence="1">Three-Cys-motif partner protein</fullName>
    </submittedName>
</protein>
<gene>
    <name evidence="1" type="ORF">SAMN05444169_5922</name>
</gene>
<sequence length="278" mass="30860">MAKKPVVLDPADGLIVDEVGEWAPKKHARVQQYIEIASATRAKYLPPPSWRAGASYIELFSGSGRSLIRGTNRIIDGSPVVAYNAAEASGVPFTKIHLNDFDAAKSAAVEKRIRTLGGSPVCYNDTADVAVDKIVAAVNPKGLHFAFLDPYNLEGLSFDIIRKLSKLKVDLLIHVSVHDLQRNLDDYSRPGDVLDTFAPGWRDQVDPNQSINSFRAALMDYWLAEIRKLGKLPAKGVELVEGPTGQRLYWLVFASEHGLARKFWEAIRDPMRQTTMDF</sequence>
<organism evidence="1 2">
    <name type="scientific">Bradyrhizobium erythrophlei</name>
    <dbReference type="NCBI Taxonomy" id="1437360"/>
    <lineage>
        <taxon>Bacteria</taxon>
        <taxon>Pseudomonadati</taxon>
        <taxon>Pseudomonadota</taxon>
        <taxon>Alphaproteobacteria</taxon>
        <taxon>Hyphomicrobiales</taxon>
        <taxon>Nitrobacteraceae</taxon>
        <taxon>Bradyrhizobium</taxon>
    </lineage>
</organism>
<accession>A0A1M5QH92</accession>
<evidence type="ECO:0000313" key="1">
    <source>
        <dbReference type="EMBL" id="SHH13149.1"/>
    </source>
</evidence>
<dbReference type="AlphaFoldDB" id="A0A1M5QH92"/>
<dbReference type="RefSeq" id="WP_079568966.1">
    <property type="nucleotide sequence ID" value="NZ_LT670818.1"/>
</dbReference>
<dbReference type="OrthoDB" id="1551176at2"/>
<reference evidence="1 2" key="1">
    <citation type="submission" date="2016-11" db="EMBL/GenBank/DDBJ databases">
        <authorList>
            <person name="Jaros S."/>
            <person name="Januszkiewicz K."/>
            <person name="Wedrychowicz H."/>
        </authorList>
    </citation>
    <scope>NUCLEOTIDE SEQUENCE [LARGE SCALE GENOMIC DNA]</scope>
    <source>
        <strain evidence="1 2">GAS242</strain>
    </source>
</reference>
<dbReference type="NCBIfam" id="TIGR04474">
    <property type="entry name" value="tcm_partner"/>
    <property type="match status" value="1"/>
</dbReference>
<dbReference type="Proteomes" id="UP000190675">
    <property type="component" value="Chromosome I"/>
</dbReference>
<name>A0A1M5QH92_9BRAD</name>
<dbReference type="InterPro" id="IPR031009">
    <property type="entry name" value="Tcm_partner"/>
</dbReference>
<proteinExistence type="predicted"/>
<dbReference type="EMBL" id="LT670818">
    <property type="protein sequence ID" value="SHH13149.1"/>
    <property type="molecule type" value="Genomic_DNA"/>
</dbReference>
<evidence type="ECO:0000313" key="2">
    <source>
        <dbReference type="Proteomes" id="UP000190675"/>
    </source>
</evidence>